<evidence type="ECO:0000256" key="3">
    <source>
        <dbReference type="ARBA" id="ARBA00022989"/>
    </source>
</evidence>
<evidence type="ECO:0000313" key="7">
    <source>
        <dbReference type="EMBL" id="BDE94766.1"/>
    </source>
</evidence>
<organism evidence="7 8">
    <name type="scientific">Raoultibacter timonensis</name>
    <dbReference type="NCBI Taxonomy" id="1907662"/>
    <lineage>
        <taxon>Bacteria</taxon>
        <taxon>Bacillati</taxon>
        <taxon>Actinomycetota</taxon>
        <taxon>Coriobacteriia</taxon>
        <taxon>Eggerthellales</taxon>
        <taxon>Eggerthellaceae</taxon>
        <taxon>Raoultibacter</taxon>
    </lineage>
</organism>
<evidence type="ECO:0000256" key="1">
    <source>
        <dbReference type="ARBA" id="ARBA00004651"/>
    </source>
</evidence>
<sequence length="417" mass="44638">MASNETTASPSKWRWLVLVTCFLLYLFGNYSSFAMGLTMVPVREVMGIDAAAGGMLSSILMFGAVIGCVLAGRLASTWGSRNVIIASGVVIGLCCIACSQIADYNAWLVIRFINGLAYGAQLGPVVTIAADHWVGKHQNTATAFILSSFPIAGLSASFVTKMFAADYTMVWLVCGLVIIPALLVLLVPSDKLSAEQVAAQAKKGESVGFGSIFEGNLKFVTIFAIIVSFMNMAGVWALGTWLPSWLMNERGLTTDIMANFSMVNYLGGFVGYFFWSWLGKKITNPKSLIVGYFATAAAMVVYIIMPGTDLLFYWGPVVYFCQAVNVMCSITFAAAFPRLIRAYGAGTCFNVGRVGSIISPYTTAIIGTALGLTAGLATVPVFYAVGGLFGFGLNRFVKKQESLDSQESFEAAESAEK</sequence>
<reference evidence="7 8" key="1">
    <citation type="submission" date="2022-01" db="EMBL/GenBank/DDBJ databases">
        <title>Novel bile acid biosynthetic pathways are enriched in the microbiome of centenarians.</title>
        <authorList>
            <person name="Sato Y."/>
            <person name="Atarashi K."/>
            <person name="Plichta R.D."/>
            <person name="Arai Y."/>
            <person name="Sasajima S."/>
            <person name="Kearney M.S."/>
            <person name="Suda W."/>
            <person name="Takeshita K."/>
            <person name="Sasaki T."/>
            <person name="Okamoto S."/>
            <person name="Skelly N.A."/>
            <person name="Okamura Y."/>
            <person name="Vlamakis H."/>
            <person name="Li Y."/>
            <person name="Tanoue T."/>
            <person name="Takei H."/>
            <person name="Nittono H."/>
            <person name="Narushima S."/>
            <person name="Irie J."/>
            <person name="Itoh H."/>
            <person name="Moriya K."/>
            <person name="Sugiura Y."/>
            <person name="Suematsu M."/>
            <person name="Moritoki N."/>
            <person name="Shibata S."/>
            <person name="Littman R.D."/>
            <person name="Fischbach A.M."/>
            <person name="Uwamino Y."/>
            <person name="Inoue T."/>
            <person name="Honda A."/>
            <person name="Hattori M."/>
            <person name="Murai T."/>
            <person name="Xavier J.R."/>
            <person name="Hirose N."/>
            <person name="Honda K."/>
        </authorList>
    </citation>
    <scope>NUCLEOTIDE SEQUENCE [LARGE SCALE GENOMIC DNA]</scope>
    <source>
        <strain evidence="7 8">CE91-St30</strain>
    </source>
</reference>
<feature type="transmembrane region" description="Helical" evidence="5">
    <location>
        <begin position="287"/>
        <end position="305"/>
    </location>
</feature>
<feature type="transmembrane region" description="Helical" evidence="5">
    <location>
        <begin position="219"/>
        <end position="244"/>
    </location>
</feature>
<gene>
    <name evidence="7" type="ORF">CE91St30_00990</name>
</gene>
<dbReference type="InterPro" id="IPR011701">
    <property type="entry name" value="MFS"/>
</dbReference>
<protein>
    <submittedName>
        <fullName evidence="7">MFS transporter</fullName>
    </submittedName>
</protein>
<dbReference type="InterPro" id="IPR036259">
    <property type="entry name" value="MFS_trans_sf"/>
</dbReference>
<dbReference type="EMBL" id="AP025564">
    <property type="protein sequence ID" value="BDE94766.1"/>
    <property type="molecule type" value="Genomic_DNA"/>
</dbReference>
<keyword evidence="4 5" id="KW-0472">Membrane</keyword>
<evidence type="ECO:0000256" key="2">
    <source>
        <dbReference type="ARBA" id="ARBA00022692"/>
    </source>
</evidence>
<dbReference type="Gene3D" id="1.20.1250.20">
    <property type="entry name" value="MFS general substrate transporter like domains"/>
    <property type="match status" value="2"/>
</dbReference>
<feature type="transmembrane region" description="Helical" evidence="5">
    <location>
        <begin position="108"/>
        <end position="130"/>
    </location>
</feature>
<dbReference type="PROSITE" id="PS50850">
    <property type="entry name" value="MFS"/>
    <property type="match status" value="1"/>
</dbReference>
<dbReference type="PANTHER" id="PTHR23508:SF10">
    <property type="entry name" value="CARBOXYLIC ACID TRANSPORTER PROTEIN HOMOLOG"/>
    <property type="match status" value="1"/>
</dbReference>
<keyword evidence="3 5" id="KW-1133">Transmembrane helix</keyword>
<evidence type="ECO:0000256" key="4">
    <source>
        <dbReference type="ARBA" id="ARBA00023136"/>
    </source>
</evidence>
<name>A0ABM7WEV5_9ACTN</name>
<keyword evidence="8" id="KW-1185">Reference proteome</keyword>
<feature type="transmembrane region" description="Helical" evidence="5">
    <location>
        <begin position="317"/>
        <end position="340"/>
    </location>
</feature>
<dbReference type="SUPFAM" id="SSF103473">
    <property type="entry name" value="MFS general substrate transporter"/>
    <property type="match status" value="1"/>
</dbReference>
<evidence type="ECO:0000259" key="6">
    <source>
        <dbReference type="PROSITE" id="PS50850"/>
    </source>
</evidence>
<comment type="subcellular location">
    <subcellularLocation>
        <location evidence="1">Cell membrane</location>
        <topology evidence="1">Multi-pass membrane protein</topology>
    </subcellularLocation>
</comment>
<feature type="transmembrane region" description="Helical" evidence="5">
    <location>
        <begin position="256"/>
        <end position="275"/>
    </location>
</feature>
<feature type="transmembrane region" description="Helical" evidence="5">
    <location>
        <begin position="50"/>
        <end position="71"/>
    </location>
</feature>
<dbReference type="InterPro" id="IPR020846">
    <property type="entry name" value="MFS_dom"/>
</dbReference>
<evidence type="ECO:0000256" key="5">
    <source>
        <dbReference type="SAM" id="Phobius"/>
    </source>
</evidence>
<accession>A0ABM7WEV5</accession>
<feature type="domain" description="Major facilitator superfamily (MFS) profile" evidence="6">
    <location>
        <begin position="17"/>
        <end position="398"/>
    </location>
</feature>
<dbReference type="PANTHER" id="PTHR23508">
    <property type="entry name" value="CARBOXYLIC ACID TRANSPORTER PROTEIN HOMOLOG"/>
    <property type="match status" value="1"/>
</dbReference>
<feature type="transmembrane region" description="Helical" evidence="5">
    <location>
        <begin position="169"/>
        <end position="187"/>
    </location>
</feature>
<proteinExistence type="predicted"/>
<dbReference type="Pfam" id="PF07690">
    <property type="entry name" value="MFS_1"/>
    <property type="match status" value="1"/>
</dbReference>
<feature type="transmembrane region" description="Helical" evidence="5">
    <location>
        <begin position="83"/>
        <end position="102"/>
    </location>
</feature>
<keyword evidence="2 5" id="KW-0812">Transmembrane</keyword>
<dbReference type="RefSeq" id="WP_244387549.1">
    <property type="nucleotide sequence ID" value="NZ_AP025564.1"/>
</dbReference>
<feature type="transmembrane region" description="Helical" evidence="5">
    <location>
        <begin position="142"/>
        <end position="163"/>
    </location>
</feature>
<dbReference type="Proteomes" id="UP001320544">
    <property type="component" value="Chromosome"/>
</dbReference>
<evidence type="ECO:0000313" key="8">
    <source>
        <dbReference type="Proteomes" id="UP001320544"/>
    </source>
</evidence>